<evidence type="ECO:0000313" key="5">
    <source>
        <dbReference type="EMBL" id="GGH27915.1"/>
    </source>
</evidence>
<dbReference type="InterPro" id="IPR036291">
    <property type="entry name" value="NAD(P)-bd_dom_sf"/>
</dbReference>
<keyword evidence="2" id="KW-0560">Oxidoreductase</keyword>
<dbReference type="AlphaFoldDB" id="A0A917MJN4"/>
<reference evidence="5" key="2">
    <citation type="submission" date="2020-09" db="EMBL/GenBank/DDBJ databases">
        <authorList>
            <person name="Sun Q."/>
            <person name="Zhou Y."/>
        </authorList>
    </citation>
    <scope>NUCLEOTIDE SEQUENCE</scope>
    <source>
        <strain evidence="5">CGMCC 1.12214</strain>
    </source>
</reference>
<dbReference type="PANTHER" id="PTHR42901:SF1">
    <property type="entry name" value="ALCOHOL DEHYDROGENASE"/>
    <property type="match status" value="1"/>
</dbReference>
<dbReference type="Pfam" id="PF00106">
    <property type="entry name" value="adh_short"/>
    <property type="match status" value="1"/>
</dbReference>
<keyword evidence="6" id="KW-1185">Reference proteome</keyword>
<dbReference type="PRINTS" id="PR00081">
    <property type="entry name" value="GDHRDH"/>
</dbReference>
<evidence type="ECO:0000256" key="1">
    <source>
        <dbReference type="ARBA" id="ARBA00006484"/>
    </source>
</evidence>
<comment type="similarity">
    <text evidence="1 3">Belongs to the short-chain dehydrogenases/reductases (SDR) family.</text>
</comment>
<dbReference type="InterPro" id="IPR002347">
    <property type="entry name" value="SDR_fam"/>
</dbReference>
<proteinExistence type="inferred from homology"/>
<feature type="domain" description="Ketoreductase" evidence="4">
    <location>
        <begin position="10"/>
        <end position="193"/>
    </location>
</feature>
<reference evidence="5" key="1">
    <citation type="journal article" date="2014" name="Int. J. Syst. Evol. Microbiol.">
        <title>Complete genome sequence of Corynebacterium casei LMG S-19264T (=DSM 44701T), isolated from a smear-ripened cheese.</title>
        <authorList>
            <consortium name="US DOE Joint Genome Institute (JGI-PGF)"/>
            <person name="Walter F."/>
            <person name="Albersmeier A."/>
            <person name="Kalinowski J."/>
            <person name="Ruckert C."/>
        </authorList>
    </citation>
    <scope>NUCLEOTIDE SEQUENCE</scope>
    <source>
        <strain evidence="5">CGMCC 1.12214</strain>
    </source>
</reference>
<evidence type="ECO:0000256" key="3">
    <source>
        <dbReference type="RuleBase" id="RU000363"/>
    </source>
</evidence>
<dbReference type="SMART" id="SM00822">
    <property type="entry name" value="PKS_KR"/>
    <property type="match status" value="1"/>
</dbReference>
<dbReference type="EMBL" id="BMES01000002">
    <property type="protein sequence ID" value="GGH27915.1"/>
    <property type="molecule type" value="Genomic_DNA"/>
</dbReference>
<dbReference type="InterPro" id="IPR057326">
    <property type="entry name" value="KR_dom"/>
</dbReference>
<evidence type="ECO:0000256" key="2">
    <source>
        <dbReference type="ARBA" id="ARBA00023002"/>
    </source>
</evidence>
<protein>
    <submittedName>
        <fullName evidence="5">NAD(P)-dependent oxidoreductase</fullName>
    </submittedName>
</protein>
<dbReference type="PROSITE" id="PS00061">
    <property type="entry name" value="ADH_SHORT"/>
    <property type="match status" value="1"/>
</dbReference>
<comment type="caution">
    <text evidence="5">The sequence shown here is derived from an EMBL/GenBank/DDBJ whole genome shotgun (WGS) entry which is preliminary data.</text>
</comment>
<dbReference type="GO" id="GO:0016616">
    <property type="term" value="F:oxidoreductase activity, acting on the CH-OH group of donors, NAD or NADP as acceptor"/>
    <property type="evidence" value="ECO:0007669"/>
    <property type="project" value="UniProtKB-ARBA"/>
</dbReference>
<dbReference type="Proteomes" id="UP000603912">
    <property type="component" value="Unassembled WGS sequence"/>
</dbReference>
<accession>A0A917MJN4</accession>
<dbReference type="InterPro" id="IPR020904">
    <property type="entry name" value="Sc_DH/Rdtase_CS"/>
</dbReference>
<dbReference type="Gene3D" id="3.40.50.720">
    <property type="entry name" value="NAD(P)-binding Rossmann-like Domain"/>
    <property type="match status" value="1"/>
</dbReference>
<gene>
    <name evidence="5" type="ORF">GCM10007036_36790</name>
</gene>
<dbReference type="RefSeq" id="WP_188519140.1">
    <property type="nucleotide sequence ID" value="NZ_BMES01000002.1"/>
</dbReference>
<sequence length="249" mass="26335">MTAPDLLKGKTALVTGATSGIGEALSRRLAGRGAHVILLAPDPARVARLADELGASATALPLDLRDHAAVDAVASRIPPAVRAIDVLVNCAGHDMGGDVRFHELDPSALDGIMAVNVLGLMRLTRAILPAMVERGRGDIVNVGSITSRQRSRHLAAYASSKHAVHGFSQSLRADYADTDLRIIEILPGAVKTNFASRRLGGDDARAAAFYERFPVTLSPDDVASAILYALEQPLNVTVSELVVVPTRER</sequence>
<dbReference type="SUPFAM" id="SSF51735">
    <property type="entry name" value="NAD(P)-binding Rossmann-fold domains"/>
    <property type="match status" value="1"/>
</dbReference>
<evidence type="ECO:0000313" key="6">
    <source>
        <dbReference type="Proteomes" id="UP000603912"/>
    </source>
</evidence>
<organism evidence="5 6">
    <name type="scientific">Alsobacter metallidurans</name>
    <dbReference type="NCBI Taxonomy" id="340221"/>
    <lineage>
        <taxon>Bacteria</taxon>
        <taxon>Pseudomonadati</taxon>
        <taxon>Pseudomonadota</taxon>
        <taxon>Alphaproteobacteria</taxon>
        <taxon>Hyphomicrobiales</taxon>
        <taxon>Alsobacteraceae</taxon>
        <taxon>Alsobacter</taxon>
    </lineage>
</organism>
<name>A0A917MJN4_9HYPH</name>
<dbReference type="PANTHER" id="PTHR42901">
    <property type="entry name" value="ALCOHOL DEHYDROGENASE"/>
    <property type="match status" value="1"/>
</dbReference>
<dbReference type="PRINTS" id="PR00080">
    <property type="entry name" value="SDRFAMILY"/>
</dbReference>
<dbReference type="FunFam" id="3.40.50.720:FF:000047">
    <property type="entry name" value="NADP-dependent L-serine/L-allo-threonine dehydrogenase"/>
    <property type="match status" value="1"/>
</dbReference>
<evidence type="ECO:0000259" key="4">
    <source>
        <dbReference type="SMART" id="SM00822"/>
    </source>
</evidence>